<dbReference type="PANTHER" id="PTHR43845:SF1">
    <property type="entry name" value="BLR5969 PROTEIN"/>
    <property type="match status" value="1"/>
</dbReference>
<evidence type="ECO:0000259" key="1">
    <source>
        <dbReference type="Pfam" id="PF00501"/>
    </source>
</evidence>
<keyword evidence="4" id="KW-1185">Reference proteome</keyword>
<evidence type="ECO:0000313" key="3">
    <source>
        <dbReference type="EMBL" id="MBW0134797.1"/>
    </source>
</evidence>
<protein>
    <submittedName>
        <fullName evidence="3">AMP-binding protein</fullName>
    </submittedName>
</protein>
<evidence type="ECO:0000259" key="2">
    <source>
        <dbReference type="Pfam" id="PF14535"/>
    </source>
</evidence>
<evidence type="ECO:0000313" key="4">
    <source>
        <dbReference type="Proteomes" id="UP000694287"/>
    </source>
</evidence>
<feature type="domain" description="AMP-dependent ligase C-terminal" evidence="2">
    <location>
        <begin position="328"/>
        <end position="421"/>
    </location>
</feature>
<dbReference type="PANTHER" id="PTHR43845">
    <property type="entry name" value="BLR5969 PROTEIN"/>
    <property type="match status" value="1"/>
</dbReference>
<accession>A0ABS6URA9</accession>
<organism evidence="3 4">
    <name type="scientific">Pseudonocardia abyssalis</name>
    <dbReference type="NCBI Taxonomy" id="2792008"/>
    <lineage>
        <taxon>Bacteria</taxon>
        <taxon>Bacillati</taxon>
        <taxon>Actinomycetota</taxon>
        <taxon>Actinomycetes</taxon>
        <taxon>Pseudonocardiales</taxon>
        <taxon>Pseudonocardiaceae</taxon>
        <taxon>Pseudonocardia</taxon>
    </lineage>
</organism>
<dbReference type="InterPro" id="IPR000873">
    <property type="entry name" value="AMP-dep_synth/lig_dom"/>
</dbReference>
<feature type="domain" description="AMP-dependent synthetase/ligase" evidence="1">
    <location>
        <begin position="46"/>
        <end position="279"/>
    </location>
</feature>
<name>A0ABS6URA9_9PSEU</name>
<dbReference type="InterPro" id="IPR028154">
    <property type="entry name" value="AMP-dep_Lig_C"/>
</dbReference>
<reference evidence="3 4" key="1">
    <citation type="submission" date="2020-11" db="EMBL/GenBank/DDBJ databases">
        <title>Pseudonocardia abyssalis sp. nov. and Pseudonocardia oceani sp. nov., description and phylogenomic analysis of two novel actinomycetes isolated from the deep Southern Ocean.</title>
        <authorList>
            <person name="Parra J."/>
        </authorList>
    </citation>
    <scope>NUCLEOTIDE SEQUENCE [LARGE SCALE GENOMIC DNA]</scope>
    <source>
        <strain evidence="3 4">KRD-168</strain>
    </source>
</reference>
<gene>
    <name evidence="3" type="ORF">I4I81_11070</name>
</gene>
<dbReference type="EMBL" id="JADQDK010000001">
    <property type="protein sequence ID" value="MBW0134797.1"/>
    <property type="molecule type" value="Genomic_DNA"/>
</dbReference>
<dbReference type="Pfam" id="PF14535">
    <property type="entry name" value="AMP-binding_C_2"/>
    <property type="match status" value="1"/>
</dbReference>
<comment type="caution">
    <text evidence="3">The sequence shown here is derived from an EMBL/GenBank/DDBJ whole genome shotgun (WGS) entry which is preliminary data.</text>
</comment>
<dbReference type="Proteomes" id="UP000694287">
    <property type="component" value="Unassembled WGS sequence"/>
</dbReference>
<sequence>MRVVQLERLRTQLARVAERSPFYAELWAATGFDPHHVESLDSFDAPFTTKDALRESQLLAPPLGQHAAVPMSEVVRVHASSGTTGRPSYVGITRRDLDDWTQVVSRVLYCEGMRPDDVVIHAFGLGFFVGGLPLKDATEHIGATFVPIGTAASDRVVQSIRDLGATVLMCTPSYATYLAEYCRDRLGMEPSELGLRKLLVGAEPGGSIPGVRARLEADFGATVSDGMGNADVFPIYLATCPEQNGLHLCAEDQLLAEVIDPETGERLGWDHGVEGELVVTHLRRECVPLVRFRVRDRVIVNAEPCSCGRTSPRLHCSGRTDDLLFVAGVNVWPSAVKDVVASMQPRTTGAMQILLTDNGPVVRPPMRVQVEYGPDEEDLEGLRADVERALRDKLVVKASVDLVPPNALPRWEMKAQLVRRRR</sequence>
<dbReference type="Pfam" id="PF00501">
    <property type="entry name" value="AMP-binding"/>
    <property type="match status" value="1"/>
</dbReference>
<proteinExistence type="predicted"/>